<keyword evidence="6" id="KW-0297">G-protein coupled receptor</keyword>
<evidence type="ECO:0000256" key="2">
    <source>
        <dbReference type="ARBA" id="ARBA00011085"/>
    </source>
</evidence>
<proteinExistence type="inferred from homology"/>
<feature type="transmembrane region" description="Helical" evidence="11">
    <location>
        <begin position="265"/>
        <end position="287"/>
    </location>
</feature>
<dbReference type="PANTHER" id="PTHR28097:SF1">
    <property type="entry name" value="PHEROMONE A FACTOR RECEPTOR"/>
    <property type="match status" value="1"/>
</dbReference>
<reference evidence="13" key="2">
    <citation type="submission" date="2012-08" db="EMBL/GenBank/DDBJ databases">
        <title>Genome sequence of Kazachstania naganishii.</title>
        <authorList>
            <person name="Gordon J.L."/>
            <person name="Armisen D."/>
            <person name="Proux-Wera E."/>
            <person name="OhEigeartaigh S.S."/>
            <person name="Byrne K.P."/>
            <person name="Wolfe K.H."/>
        </authorList>
    </citation>
    <scope>NUCLEOTIDE SEQUENCE [LARGE SCALE GENOMIC DNA]</scope>
    <source>
        <strain evidence="13">ATCC MYA-139 / BCRC 22969 / CBS 8797 / CCRC 22969 / KCTC 17520 / NBRC 10181 / NCYC 3082</strain>
    </source>
</reference>
<feature type="region of interest" description="Disordered" evidence="10">
    <location>
        <begin position="328"/>
        <end position="352"/>
    </location>
</feature>
<dbReference type="EMBL" id="HE978316">
    <property type="protein sequence ID" value="CCK69208.1"/>
    <property type="molecule type" value="Genomic_DNA"/>
</dbReference>
<feature type="transmembrane region" description="Helical" evidence="11">
    <location>
        <begin position="7"/>
        <end position="25"/>
    </location>
</feature>
<gene>
    <name evidence="12" type="primary">KNAG0C00950</name>
    <name evidence="12" type="ordered locus">KNAG_0C00950</name>
</gene>
<feature type="transmembrane region" description="Helical" evidence="11">
    <location>
        <begin position="31"/>
        <end position="53"/>
    </location>
</feature>
<evidence type="ECO:0000313" key="12">
    <source>
        <dbReference type="EMBL" id="CCK69208.1"/>
    </source>
</evidence>
<keyword evidence="5 11" id="KW-1133">Transmembrane helix</keyword>
<evidence type="ECO:0000256" key="5">
    <source>
        <dbReference type="ARBA" id="ARBA00022989"/>
    </source>
</evidence>
<evidence type="ECO:0000256" key="10">
    <source>
        <dbReference type="SAM" id="MobiDB-lite"/>
    </source>
</evidence>
<evidence type="ECO:0000256" key="9">
    <source>
        <dbReference type="ARBA" id="ARBA00023224"/>
    </source>
</evidence>
<keyword evidence="13" id="KW-1185">Reference proteome</keyword>
<reference evidence="12 13" key="1">
    <citation type="journal article" date="2011" name="Proc. Natl. Acad. Sci. U.S.A.">
        <title>Evolutionary erosion of yeast sex chromosomes by mating-type switching accidents.</title>
        <authorList>
            <person name="Gordon J.L."/>
            <person name="Armisen D."/>
            <person name="Proux-Wera E."/>
            <person name="Oheigeartaigh S.S."/>
            <person name="Byrne K.P."/>
            <person name="Wolfe K.H."/>
        </authorList>
    </citation>
    <scope>NUCLEOTIDE SEQUENCE [LARGE SCALE GENOMIC DNA]</scope>
    <source>
        <strain evidence="13">ATCC MYA-139 / BCRC 22969 / CBS 8797 / CCRC 22969 / KCTC 17520 / NBRC 10181 / NCYC 3082</strain>
    </source>
</reference>
<dbReference type="InterPro" id="IPR001499">
    <property type="entry name" value="GPCR_STE3"/>
</dbReference>
<dbReference type="AlphaFoldDB" id="J7RI41"/>
<keyword evidence="7 11" id="KW-0472">Membrane</keyword>
<dbReference type="PANTHER" id="PTHR28097">
    <property type="entry name" value="PHEROMONE A FACTOR RECEPTOR"/>
    <property type="match status" value="1"/>
</dbReference>
<sequence>MSFQSTIIGLCTLAVLLLLPPLYWHTHTRNIPAIILIIWLLIMNIIAIVNAAVWSGDNFVNVWEGHIWCDITTKLEMGASVGIPCAITDIVYNLHIILKATTVLENWRSWRKIIKDFLICLVTPAIIMGLSYVLQVFRYGIVRYNGCQNMLSSTWLTIVLYTLWMLLWSLFAAFYAILVLVVFYRKRKDVRDILHCTNSGLNLTRFSRLLILCFVIILIMLPLSIYNLAQDIQLLDNSQSFKATHSKSLWNLIIKVDLGKPVYSVWIYVLAAYLVFLVFGLGSDALSMYSKFLRAIKLGFIVDKIQNFSENRKQKLVGNLLASMGRESSGDSSLHFSASDTDNDKSSSNETKKDLGMDYEINYSPVDKLKSLWARRYRNSDSDIEAKCLETEIDLDGSGYSPYLEDEYSKNENFSFSSFSKASSPSDQKTNKTCPFSSKASTSRPFDLRHVASSLKEDIGLDVREIVSEESVSYITKNPFDSPRSSNNDD</sequence>
<feature type="transmembrane region" description="Helical" evidence="11">
    <location>
        <begin position="117"/>
        <end position="138"/>
    </location>
</feature>
<comment type="similarity">
    <text evidence="2">Belongs to the G-protein coupled receptor 4 family.</text>
</comment>
<evidence type="ECO:0000256" key="7">
    <source>
        <dbReference type="ARBA" id="ARBA00023136"/>
    </source>
</evidence>
<keyword evidence="3" id="KW-0589">Pheromone response</keyword>
<dbReference type="Proteomes" id="UP000006310">
    <property type="component" value="Chromosome 3"/>
</dbReference>
<comment type="subcellular location">
    <subcellularLocation>
        <location evidence="1">Membrane</location>
        <topology evidence="1">Multi-pass membrane protein</topology>
    </subcellularLocation>
</comment>
<feature type="region of interest" description="Disordered" evidence="10">
    <location>
        <begin position="419"/>
        <end position="444"/>
    </location>
</feature>
<dbReference type="PRINTS" id="PR00899">
    <property type="entry name" value="GPCRSTE3"/>
</dbReference>
<dbReference type="Pfam" id="PF02076">
    <property type="entry name" value="STE3"/>
    <property type="match status" value="1"/>
</dbReference>
<dbReference type="GO" id="GO:0000755">
    <property type="term" value="P:cytogamy"/>
    <property type="evidence" value="ECO:0007669"/>
    <property type="project" value="EnsemblFungi"/>
</dbReference>
<evidence type="ECO:0000256" key="11">
    <source>
        <dbReference type="SAM" id="Phobius"/>
    </source>
</evidence>
<dbReference type="GO" id="GO:0000750">
    <property type="term" value="P:pheromone-dependent signal transduction involved in conjugation with cellular fusion"/>
    <property type="evidence" value="ECO:0007669"/>
    <property type="project" value="EnsemblFungi"/>
</dbReference>
<feature type="compositionally biased region" description="Basic and acidic residues" evidence="10">
    <location>
        <begin position="342"/>
        <end position="352"/>
    </location>
</feature>
<dbReference type="GeneID" id="34524888"/>
<dbReference type="GO" id="GO:0004933">
    <property type="term" value="F:mating-type a-factor pheromone receptor activity"/>
    <property type="evidence" value="ECO:0007669"/>
    <property type="project" value="EnsemblFungi"/>
</dbReference>
<evidence type="ECO:0000256" key="8">
    <source>
        <dbReference type="ARBA" id="ARBA00023170"/>
    </source>
</evidence>
<evidence type="ECO:0000256" key="6">
    <source>
        <dbReference type="ARBA" id="ARBA00023040"/>
    </source>
</evidence>
<feature type="compositionally biased region" description="Polar residues" evidence="10">
    <location>
        <begin position="330"/>
        <end position="340"/>
    </location>
</feature>
<keyword evidence="9" id="KW-0807">Transducer</keyword>
<dbReference type="OMA" id="VLVMFPF"/>
<evidence type="ECO:0000313" key="13">
    <source>
        <dbReference type="Proteomes" id="UP000006310"/>
    </source>
</evidence>
<evidence type="ECO:0000256" key="3">
    <source>
        <dbReference type="ARBA" id="ARBA00022507"/>
    </source>
</evidence>
<dbReference type="CDD" id="cd14966">
    <property type="entry name" value="7tmD_STE3"/>
    <property type="match status" value="1"/>
</dbReference>
<dbReference type="GO" id="GO:0005775">
    <property type="term" value="C:vacuolar lumen"/>
    <property type="evidence" value="ECO:0007669"/>
    <property type="project" value="EnsemblFungi"/>
</dbReference>
<dbReference type="HOGENOM" id="CLU_027592_4_0_1"/>
<dbReference type="GO" id="GO:0005886">
    <property type="term" value="C:plasma membrane"/>
    <property type="evidence" value="ECO:0007669"/>
    <property type="project" value="EnsemblFungi"/>
</dbReference>
<feature type="compositionally biased region" description="Polar residues" evidence="10">
    <location>
        <begin position="427"/>
        <end position="444"/>
    </location>
</feature>
<keyword evidence="8" id="KW-0675">Receptor</keyword>
<dbReference type="RefSeq" id="XP_022463454.1">
    <property type="nucleotide sequence ID" value="XM_022606794.1"/>
</dbReference>
<dbReference type="OrthoDB" id="2874149at2759"/>
<evidence type="ECO:0000256" key="1">
    <source>
        <dbReference type="ARBA" id="ARBA00004141"/>
    </source>
</evidence>
<name>J7RI41_HUIN7</name>
<dbReference type="STRING" id="1071383.J7RI41"/>
<organism evidence="12 13">
    <name type="scientific">Huiozyma naganishii (strain ATCC MYA-139 / BCRC 22969 / CBS 8797 / KCTC 17520 / NBRC 10181 / NCYC 3082 / Yp74L-3)</name>
    <name type="common">Yeast</name>
    <name type="synonym">Kazachstania naganishii</name>
    <dbReference type="NCBI Taxonomy" id="1071383"/>
    <lineage>
        <taxon>Eukaryota</taxon>
        <taxon>Fungi</taxon>
        <taxon>Dikarya</taxon>
        <taxon>Ascomycota</taxon>
        <taxon>Saccharomycotina</taxon>
        <taxon>Saccharomycetes</taxon>
        <taxon>Saccharomycetales</taxon>
        <taxon>Saccharomycetaceae</taxon>
        <taxon>Huiozyma</taxon>
    </lineage>
</organism>
<accession>J7RI41</accession>
<dbReference type="KEGG" id="kng:KNAG_0C00950"/>
<keyword evidence="4 11" id="KW-0812">Transmembrane</keyword>
<protein>
    <submittedName>
        <fullName evidence="12">Uncharacterized protein</fullName>
    </submittedName>
</protein>
<dbReference type="eggNOG" id="ENOG502S44N">
    <property type="taxonomic scope" value="Eukaryota"/>
</dbReference>
<feature type="transmembrane region" description="Helical" evidence="11">
    <location>
        <begin position="158"/>
        <end position="184"/>
    </location>
</feature>
<feature type="transmembrane region" description="Helical" evidence="11">
    <location>
        <begin position="209"/>
        <end position="229"/>
    </location>
</feature>
<evidence type="ECO:0000256" key="4">
    <source>
        <dbReference type="ARBA" id="ARBA00022692"/>
    </source>
</evidence>